<gene>
    <name evidence="2" type="ORF">SAMN06296036_103323</name>
</gene>
<dbReference type="SMART" id="SM00758">
    <property type="entry name" value="PA14"/>
    <property type="match status" value="1"/>
</dbReference>
<dbReference type="SUPFAM" id="SSF56988">
    <property type="entry name" value="Anthrax protective antigen"/>
    <property type="match status" value="1"/>
</dbReference>
<organism evidence="2 3">
    <name type="scientific">Pseudobacteriovorax antillogorgiicola</name>
    <dbReference type="NCBI Taxonomy" id="1513793"/>
    <lineage>
        <taxon>Bacteria</taxon>
        <taxon>Pseudomonadati</taxon>
        <taxon>Bdellovibrionota</taxon>
        <taxon>Oligoflexia</taxon>
        <taxon>Oligoflexales</taxon>
        <taxon>Pseudobacteriovoracaceae</taxon>
        <taxon>Pseudobacteriovorax</taxon>
    </lineage>
</organism>
<dbReference type="InterPro" id="IPR037524">
    <property type="entry name" value="PA14/GLEYA"/>
</dbReference>
<dbReference type="STRING" id="1513793.SAMN06296036_103323"/>
<reference evidence="3" key="1">
    <citation type="submission" date="2017-04" db="EMBL/GenBank/DDBJ databases">
        <authorList>
            <person name="Varghese N."/>
            <person name="Submissions S."/>
        </authorList>
    </citation>
    <scope>NUCLEOTIDE SEQUENCE [LARGE SCALE GENOMIC DNA]</scope>
    <source>
        <strain evidence="3">RKEM611</strain>
    </source>
</reference>
<protein>
    <submittedName>
        <fullName evidence="2">PA14 domain-containing protein</fullName>
    </submittedName>
</protein>
<evidence type="ECO:0000259" key="1">
    <source>
        <dbReference type="PROSITE" id="PS51820"/>
    </source>
</evidence>
<evidence type="ECO:0000313" key="3">
    <source>
        <dbReference type="Proteomes" id="UP000192907"/>
    </source>
</evidence>
<dbReference type="InterPro" id="IPR011658">
    <property type="entry name" value="PA14_dom"/>
</dbReference>
<dbReference type="AlphaFoldDB" id="A0A1Y6BEH0"/>
<dbReference type="Proteomes" id="UP000192907">
    <property type="component" value="Unassembled WGS sequence"/>
</dbReference>
<dbReference type="PROSITE" id="PS51820">
    <property type="entry name" value="PA14"/>
    <property type="match status" value="1"/>
</dbReference>
<dbReference type="OrthoDB" id="5291065at2"/>
<dbReference type="RefSeq" id="WP_132315783.1">
    <property type="nucleotide sequence ID" value="NZ_FWZT01000003.1"/>
</dbReference>
<dbReference type="EMBL" id="FWZT01000003">
    <property type="protein sequence ID" value="SMF03221.1"/>
    <property type="molecule type" value="Genomic_DNA"/>
</dbReference>
<dbReference type="Pfam" id="PF07691">
    <property type="entry name" value="PA14"/>
    <property type="match status" value="1"/>
</dbReference>
<keyword evidence="3" id="KW-1185">Reference proteome</keyword>
<feature type="domain" description="PA14" evidence="1">
    <location>
        <begin position="345"/>
        <end position="495"/>
    </location>
</feature>
<sequence>MVQTPKAAYCGLLGLCLNACSSERFENYQPAPTELKSYDADLVPLDQASEAIDADSISKLLLSKAAGEKAIETVVLNYNQRSGLSLAADENLTWSLDMEETVTIDSAVKSEKYLRVHSKLEIPESAEGRLYDIGCLFVELKDNVTYDKPTLLRIASTGIAGDQWDDVTIPLRVKRDQWKDVPILDSSLTLAVFEAHTVKGFDGQLCFQLDYSQVPAQLYSGQIVVQYLIAGEESFAVDDDLPPTQNYSCRDQPRVLKSGQEIRLRWDNLNSSEDYGVRLSSMDDDLSLGHYYIETDGTLVFRAPDLVHQTTKVFLAAIPKDDDVLPEFCEITLVPHDSFVVDDDGESQAAIGNVFRLSPDTQSLPNFASMSPVARVMIPNFDVPERRFKKGFPGLDDLFEWFGIQFKGRVYLEEACFCQIKLRSDDGAKLYMDQQLLIDNDGIHPTKAVTESVFLDAGFHDFRLDYFQGPRYHITLELLWDKDQAGVFEPIPPEVFFR</sequence>
<name>A0A1Y6BEH0_9BACT</name>
<evidence type="ECO:0000313" key="2">
    <source>
        <dbReference type="EMBL" id="SMF03221.1"/>
    </source>
</evidence>
<accession>A0A1Y6BEH0</accession>
<proteinExistence type="predicted"/>